<name>A0A0F9AZ45_9ZZZZ</name>
<reference evidence="2" key="1">
    <citation type="journal article" date="2015" name="Nature">
        <title>Complex archaea that bridge the gap between prokaryotes and eukaryotes.</title>
        <authorList>
            <person name="Spang A."/>
            <person name="Saw J.H."/>
            <person name="Jorgensen S.L."/>
            <person name="Zaremba-Niedzwiedzka K."/>
            <person name="Martijn J."/>
            <person name="Lind A.E."/>
            <person name="van Eijk R."/>
            <person name="Schleper C."/>
            <person name="Guy L."/>
            <person name="Ettema T.J."/>
        </authorList>
    </citation>
    <scope>NUCLEOTIDE SEQUENCE</scope>
</reference>
<feature type="compositionally biased region" description="Low complexity" evidence="1">
    <location>
        <begin position="16"/>
        <end position="25"/>
    </location>
</feature>
<feature type="region of interest" description="Disordered" evidence="1">
    <location>
        <begin position="1"/>
        <end position="31"/>
    </location>
</feature>
<feature type="non-terminal residue" evidence="2">
    <location>
        <position position="1"/>
    </location>
</feature>
<organism evidence="2">
    <name type="scientific">marine sediment metagenome</name>
    <dbReference type="NCBI Taxonomy" id="412755"/>
    <lineage>
        <taxon>unclassified sequences</taxon>
        <taxon>metagenomes</taxon>
        <taxon>ecological metagenomes</taxon>
    </lineage>
</organism>
<protein>
    <submittedName>
        <fullName evidence="2">Uncharacterized protein</fullName>
    </submittedName>
</protein>
<sequence>AATLISGASVGGSGTAGDTTVDTGAAAGGAEGSINIGSAVTKKIGFYGVTPVVQPAGAVQGTLDAYGTGAFGLDSDARMQALFDLVVNMRLAMVSNGLIKGGA</sequence>
<proteinExistence type="predicted"/>
<comment type="caution">
    <text evidence="2">The sequence shown here is derived from an EMBL/GenBank/DDBJ whole genome shotgun (WGS) entry which is preliminary data.</text>
</comment>
<evidence type="ECO:0000313" key="2">
    <source>
        <dbReference type="EMBL" id="KKK77626.1"/>
    </source>
</evidence>
<dbReference type="EMBL" id="LAZR01054865">
    <property type="protein sequence ID" value="KKK77626.1"/>
    <property type="molecule type" value="Genomic_DNA"/>
</dbReference>
<evidence type="ECO:0000256" key="1">
    <source>
        <dbReference type="SAM" id="MobiDB-lite"/>
    </source>
</evidence>
<gene>
    <name evidence="2" type="ORF">LCGC14_2851720</name>
</gene>
<dbReference type="AlphaFoldDB" id="A0A0F9AZ45"/>
<accession>A0A0F9AZ45</accession>